<evidence type="ECO:0000256" key="1">
    <source>
        <dbReference type="SAM" id="MobiDB-lite"/>
    </source>
</evidence>
<feature type="compositionally biased region" description="Polar residues" evidence="1">
    <location>
        <begin position="1"/>
        <end position="16"/>
    </location>
</feature>
<dbReference type="Proteomes" id="UP000075809">
    <property type="component" value="Unassembled WGS sequence"/>
</dbReference>
<gene>
    <name evidence="2" type="ORF">ALC60_10098</name>
</gene>
<feature type="region of interest" description="Disordered" evidence="1">
    <location>
        <begin position="1"/>
        <end position="25"/>
    </location>
</feature>
<keyword evidence="3" id="KW-1185">Reference proteome</keyword>
<reference evidence="2 3" key="1">
    <citation type="submission" date="2015-09" db="EMBL/GenBank/DDBJ databases">
        <title>Trachymyrmex zeteki WGS genome.</title>
        <authorList>
            <person name="Nygaard S."/>
            <person name="Hu H."/>
            <person name="Boomsma J."/>
            <person name="Zhang G."/>
        </authorList>
    </citation>
    <scope>NUCLEOTIDE SEQUENCE [LARGE SCALE GENOMIC DNA]</scope>
    <source>
        <strain evidence="2">Tzet28-1</strain>
        <tissue evidence="2">Whole body</tissue>
    </source>
</reference>
<dbReference type="KEGG" id="mzt:108726775"/>
<name>A0A151WSC0_9HYME</name>
<proteinExistence type="predicted"/>
<evidence type="ECO:0000313" key="2">
    <source>
        <dbReference type="EMBL" id="KYQ50812.1"/>
    </source>
</evidence>
<dbReference type="STRING" id="64791.A0A151WSC0"/>
<sequence length="163" mass="18877">MQEPTSSSAEENISSPESPPNENEAMKNNLTNALIYCKSLLEAENLLTNTPPTEISEASIAMGEEIFNEIIFMLQDRRIIIDDDLIFAEEIDIVNEEEYEECIPEEADEYQPELQVLRDYKTIPFAYKEKTVALAELHPKWSIKNLQRKGCHKLKDKRMLRAW</sequence>
<evidence type="ECO:0000313" key="3">
    <source>
        <dbReference type="Proteomes" id="UP000075809"/>
    </source>
</evidence>
<dbReference type="OrthoDB" id="7553900at2759"/>
<accession>A0A151WSC0</accession>
<dbReference type="EMBL" id="KQ982770">
    <property type="protein sequence ID" value="KYQ50812.1"/>
    <property type="molecule type" value="Genomic_DNA"/>
</dbReference>
<dbReference type="AlphaFoldDB" id="A0A151WSC0"/>
<organism evidence="2 3">
    <name type="scientific">Mycetomoellerius zeteki</name>
    <dbReference type="NCBI Taxonomy" id="64791"/>
    <lineage>
        <taxon>Eukaryota</taxon>
        <taxon>Metazoa</taxon>
        <taxon>Ecdysozoa</taxon>
        <taxon>Arthropoda</taxon>
        <taxon>Hexapoda</taxon>
        <taxon>Insecta</taxon>
        <taxon>Pterygota</taxon>
        <taxon>Neoptera</taxon>
        <taxon>Endopterygota</taxon>
        <taxon>Hymenoptera</taxon>
        <taxon>Apocrita</taxon>
        <taxon>Aculeata</taxon>
        <taxon>Formicoidea</taxon>
        <taxon>Formicidae</taxon>
        <taxon>Myrmicinae</taxon>
        <taxon>Mycetomoellerius</taxon>
    </lineage>
</organism>
<protein>
    <submittedName>
        <fullName evidence="2">Uncharacterized protein</fullName>
    </submittedName>
</protein>